<sequence>MNSKSQNQNSKISTIVSKLHIYLTLAKKGIRINIYELFLSLIRKPRSFIIIIIFSKDATSGG</sequence>
<evidence type="ECO:0000313" key="1">
    <source>
        <dbReference type="EMBL" id="ALI34864.1"/>
    </source>
</evidence>
<proteinExistence type="predicted"/>
<reference evidence="2" key="1">
    <citation type="submission" date="2015-10" db="EMBL/GenBank/DDBJ databases">
        <title>Niche specialization of a soil ammonia-oxidizing archaeon, Candidatus Nitrosocosmicus oleophilus.</title>
        <authorList>
            <person name="Jung M.-Y."/>
            <person name="Rhee S.-K."/>
        </authorList>
    </citation>
    <scope>NUCLEOTIDE SEQUENCE [LARGE SCALE GENOMIC DNA]</scope>
    <source>
        <strain evidence="2">MY3</strain>
    </source>
</reference>
<evidence type="ECO:0000313" key="2">
    <source>
        <dbReference type="Proteomes" id="UP000058925"/>
    </source>
</evidence>
<organism evidence="1 2">
    <name type="scientific">Candidatus Nitrosocosmicus oleophilus</name>
    <dbReference type="NCBI Taxonomy" id="1353260"/>
    <lineage>
        <taxon>Archaea</taxon>
        <taxon>Nitrososphaerota</taxon>
        <taxon>Nitrososphaeria</taxon>
        <taxon>Nitrososphaerales</taxon>
        <taxon>Nitrososphaeraceae</taxon>
        <taxon>Candidatus Nitrosocosmicus</taxon>
    </lineage>
</organism>
<name>A0A654LTX5_9ARCH</name>
<dbReference type="Proteomes" id="UP000058925">
    <property type="component" value="Chromosome"/>
</dbReference>
<dbReference type="KEGG" id="taa:NMY3_00655"/>
<dbReference type="EMBL" id="CP012850">
    <property type="protein sequence ID" value="ALI34864.1"/>
    <property type="molecule type" value="Genomic_DNA"/>
</dbReference>
<keyword evidence="2" id="KW-1185">Reference proteome</keyword>
<accession>A0A654LTX5</accession>
<protein>
    <submittedName>
        <fullName evidence="1">Uncharacterized protein</fullName>
    </submittedName>
</protein>
<gene>
    <name evidence="1" type="ORF">NMY3_00655</name>
</gene>
<dbReference type="AlphaFoldDB" id="A0A654LTX5"/>